<sequence length="63" mass="7531">MVTAEVIIGFFDQKENCWREEHSTFETTEERFKELQERLPGFVEQKKGKKIKKEEVVSDEQPN</sequence>
<gene>
    <name evidence="1" type="ORF">E4U01_06685</name>
</gene>
<comment type="caution">
    <text evidence="1">The sequence shown here is derived from an EMBL/GenBank/DDBJ whole genome shotgun (WGS) entry which is preliminary data.</text>
</comment>
<dbReference type="EMBL" id="SPQA01000022">
    <property type="protein sequence ID" value="TFU30281.1"/>
    <property type="molecule type" value="Genomic_DNA"/>
</dbReference>
<reference evidence="1 2" key="1">
    <citation type="submission" date="2019-03" db="EMBL/GenBank/DDBJ databases">
        <title>Diversity of the mouse oral microbiome.</title>
        <authorList>
            <person name="Joseph S."/>
            <person name="Aduse-Opoku J."/>
            <person name="Curtis M."/>
            <person name="Wade W."/>
            <person name="Hashim A."/>
        </authorList>
    </citation>
    <scope>NUCLEOTIDE SEQUENCE [LARGE SCALE GENOMIC DNA]</scope>
    <source>
        <strain evidence="1 2">HT4</strain>
    </source>
</reference>
<dbReference type="Proteomes" id="UP000297747">
    <property type="component" value="Unassembled WGS sequence"/>
</dbReference>
<proteinExistence type="predicted"/>
<evidence type="ECO:0000313" key="1">
    <source>
        <dbReference type="EMBL" id="TFU30281.1"/>
    </source>
</evidence>
<dbReference type="RefSeq" id="WP_135053031.1">
    <property type="nucleotide sequence ID" value="NZ_CAKOCW010000029.1"/>
</dbReference>
<protein>
    <submittedName>
        <fullName evidence="1">Uncharacterized protein</fullName>
    </submittedName>
</protein>
<evidence type="ECO:0000313" key="2">
    <source>
        <dbReference type="Proteomes" id="UP000297747"/>
    </source>
</evidence>
<accession>A0A4Y9FM96</accession>
<organism evidence="1 2">
    <name type="scientific">Streptococcus acidominimus</name>
    <dbReference type="NCBI Taxonomy" id="1326"/>
    <lineage>
        <taxon>Bacteria</taxon>
        <taxon>Bacillati</taxon>
        <taxon>Bacillota</taxon>
        <taxon>Bacilli</taxon>
        <taxon>Lactobacillales</taxon>
        <taxon>Streptococcaceae</taxon>
        <taxon>Streptococcus</taxon>
    </lineage>
</organism>
<dbReference type="AlphaFoldDB" id="A0A4Y9FM96"/>
<name>A0A4Y9FM96_STRAI</name>